<keyword evidence="1" id="KW-0677">Repeat</keyword>
<dbReference type="SUPFAM" id="SSF48403">
    <property type="entry name" value="Ankyrin repeat"/>
    <property type="match status" value="1"/>
</dbReference>
<proteinExistence type="predicted"/>
<evidence type="ECO:0000259" key="4">
    <source>
        <dbReference type="Pfam" id="PF22939"/>
    </source>
</evidence>
<reference evidence="5" key="1">
    <citation type="journal article" date="2020" name="Stud. Mycol.">
        <title>101 Dothideomycetes genomes: a test case for predicting lifestyles and emergence of pathogens.</title>
        <authorList>
            <person name="Haridas S."/>
            <person name="Albert R."/>
            <person name="Binder M."/>
            <person name="Bloem J."/>
            <person name="Labutti K."/>
            <person name="Salamov A."/>
            <person name="Andreopoulos B."/>
            <person name="Baker S."/>
            <person name="Barry K."/>
            <person name="Bills G."/>
            <person name="Bluhm B."/>
            <person name="Cannon C."/>
            <person name="Castanera R."/>
            <person name="Culley D."/>
            <person name="Daum C."/>
            <person name="Ezra D."/>
            <person name="Gonzalez J."/>
            <person name="Henrissat B."/>
            <person name="Kuo A."/>
            <person name="Liang C."/>
            <person name="Lipzen A."/>
            <person name="Lutzoni F."/>
            <person name="Magnuson J."/>
            <person name="Mondo S."/>
            <person name="Nolan M."/>
            <person name="Ohm R."/>
            <person name="Pangilinan J."/>
            <person name="Park H.-J."/>
            <person name="Ramirez L."/>
            <person name="Alfaro M."/>
            <person name="Sun H."/>
            <person name="Tritt A."/>
            <person name="Yoshinaga Y."/>
            <person name="Zwiers L.-H."/>
            <person name="Turgeon B."/>
            <person name="Goodwin S."/>
            <person name="Spatafora J."/>
            <person name="Crous P."/>
            <person name="Grigoriev I."/>
        </authorList>
    </citation>
    <scope>NUCLEOTIDE SEQUENCE</scope>
    <source>
        <strain evidence="5">SCOH1-5</strain>
    </source>
</reference>
<dbReference type="InterPro" id="IPR054471">
    <property type="entry name" value="GPIID_WHD"/>
</dbReference>
<evidence type="ECO:0000313" key="6">
    <source>
        <dbReference type="Proteomes" id="UP000799539"/>
    </source>
</evidence>
<feature type="repeat" description="ANK" evidence="3">
    <location>
        <begin position="312"/>
        <end position="334"/>
    </location>
</feature>
<keyword evidence="2 3" id="KW-0040">ANK repeat</keyword>
<dbReference type="InterPro" id="IPR002110">
    <property type="entry name" value="Ankyrin_rpt"/>
</dbReference>
<dbReference type="PROSITE" id="PS50088">
    <property type="entry name" value="ANK_REPEAT"/>
    <property type="match status" value="2"/>
</dbReference>
<dbReference type="InterPro" id="IPR036770">
    <property type="entry name" value="Ankyrin_rpt-contain_sf"/>
</dbReference>
<evidence type="ECO:0000256" key="3">
    <source>
        <dbReference type="PROSITE-ProRule" id="PRU00023"/>
    </source>
</evidence>
<sequence>VKDALYRLPPTLDATYERILVGISDEMRDVAVKLLRWLAYAQYPPSLYELVDATTIVLSDGEYVQVEERPGEDDLLAVLSGLVTCQQVEKNTRIRLAHFTVKEYLESKRIVQSSAKGFHFESAKEQETLAKSCLVYLEHYSSSSQKLADEQDLTTFPLLRYAAESWYNHSIRGRSGDCSRERSLLCNPLLLSDWLNVHQPDLKHLPRFSLAKNIGSSLYYASLIGLVPVVHELIEAGANVNAMGGHYGNALQAASYEGQEKVVRILLDGKANIDATGGHHSNALQAAATRGHVTIVRMLLDAGADIHANGLDYRSALHVATQEAHANVVQMLLE</sequence>
<evidence type="ECO:0000256" key="2">
    <source>
        <dbReference type="ARBA" id="ARBA00023043"/>
    </source>
</evidence>
<dbReference type="SMART" id="SM00248">
    <property type="entry name" value="ANK"/>
    <property type="match status" value="3"/>
</dbReference>
<evidence type="ECO:0000256" key="1">
    <source>
        <dbReference type="ARBA" id="ARBA00022737"/>
    </source>
</evidence>
<feature type="repeat" description="ANK" evidence="3">
    <location>
        <begin position="279"/>
        <end position="311"/>
    </location>
</feature>
<dbReference type="EMBL" id="ML992682">
    <property type="protein sequence ID" value="KAF2210280.1"/>
    <property type="molecule type" value="Genomic_DNA"/>
</dbReference>
<dbReference type="Gene3D" id="1.25.40.20">
    <property type="entry name" value="Ankyrin repeat-containing domain"/>
    <property type="match status" value="1"/>
</dbReference>
<feature type="non-terminal residue" evidence="5">
    <location>
        <position position="334"/>
    </location>
</feature>
<dbReference type="Proteomes" id="UP000799539">
    <property type="component" value="Unassembled WGS sequence"/>
</dbReference>
<dbReference type="PROSITE" id="PS50297">
    <property type="entry name" value="ANK_REP_REGION"/>
    <property type="match status" value="2"/>
</dbReference>
<dbReference type="AlphaFoldDB" id="A0A6A6FA35"/>
<evidence type="ECO:0000313" key="5">
    <source>
        <dbReference type="EMBL" id="KAF2210280.1"/>
    </source>
</evidence>
<keyword evidence="6" id="KW-1185">Reference proteome</keyword>
<dbReference type="OrthoDB" id="3650614at2759"/>
<dbReference type="Pfam" id="PF12796">
    <property type="entry name" value="Ank_2"/>
    <property type="match status" value="1"/>
</dbReference>
<feature type="non-terminal residue" evidence="5">
    <location>
        <position position="1"/>
    </location>
</feature>
<dbReference type="PANTHER" id="PTHR24198:SF165">
    <property type="entry name" value="ANKYRIN REPEAT-CONTAINING PROTEIN-RELATED"/>
    <property type="match status" value="1"/>
</dbReference>
<gene>
    <name evidence="5" type="ORF">CERZMDRAFT_19684</name>
</gene>
<organism evidence="5 6">
    <name type="scientific">Cercospora zeae-maydis SCOH1-5</name>
    <dbReference type="NCBI Taxonomy" id="717836"/>
    <lineage>
        <taxon>Eukaryota</taxon>
        <taxon>Fungi</taxon>
        <taxon>Dikarya</taxon>
        <taxon>Ascomycota</taxon>
        <taxon>Pezizomycotina</taxon>
        <taxon>Dothideomycetes</taxon>
        <taxon>Dothideomycetidae</taxon>
        <taxon>Mycosphaerellales</taxon>
        <taxon>Mycosphaerellaceae</taxon>
        <taxon>Cercospora</taxon>
    </lineage>
</organism>
<protein>
    <recommendedName>
        <fullName evidence="4">GPI inositol-deacylase winged helix domain-containing protein</fullName>
    </recommendedName>
</protein>
<feature type="domain" description="GPI inositol-deacylase winged helix" evidence="4">
    <location>
        <begin position="26"/>
        <end position="108"/>
    </location>
</feature>
<name>A0A6A6FA35_9PEZI</name>
<dbReference type="PANTHER" id="PTHR24198">
    <property type="entry name" value="ANKYRIN REPEAT AND PROTEIN KINASE DOMAIN-CONTAINING PROTEIN"/>
    <property type="match status" value="1"/>
</dbReference>
<accession>A0A6A6FA35</accession>
<dbReference type="Pfam" id="PF22939">
    <property type="entry name" value="WHD_GPIID"/>
    <property type="match status" value="1"/>
</dbReference>